<dbReference type="PROSITE" id="PS50949">
    <property type="entry name" value="HTH_GNTR"/>
    <property type="match status" value="1"/>
</dbReference>
<dbReference type="PANTHER" id="PTHR44846:SF16">
    <property type="entry name" value="TRANSCRIPTIONAL REGULATOR PHNF-RELATED"/>
    <property type="match status" value="1"/>
</dbReference>
<dbReference type="PRINTS" id="PR00035">
    <property type="entry name" value="HTHGNTR"/>
</dbReference>
<evidence type="ECO:0000256" key="9">
    <source>
        <dbReference type="NCBIfam" id="TIGR02018"/>
    </source>
</evidence>
<dbReference type="Proteomes" id="UP000226420">
    <property type="component" value="Unassembled WGS sequence"/>
</dbReference>
<evidence type="ECO:0000256" key="4">
    <source>
        <dbReference type="ARBA" id="ARBA00023125"/>
    </source>
</evidence>
<dbReference type="GO" id="GO:0045892">
    <property type="term" value="P:negative regulation of DNA-templated transcription"/>
    <property type="evidence" value="ECO:0007669"/>
    <property type="project" value="UniProtKB-UniRule"/>
</dbReference>
<keyword evidence="4" id="KW-0238">DNA-binding</keyword>
<evidence type="ECO:0000259" key="10">
    <source>
        <dbReference type="PROSITE" id="PS50949"/>
    </source>
</evidence>
<keyword evidence="3" id="KW-0805">Transcription regulation</keyword>
<feature type="domain" description="HTH gntR-type" evidence="10">
    <location>
        <begin position="16"/>
        <end position="84"/>
    </location>
</feature>
<comment type="caution">
    <text evidence="11">The sequence shown here is derived from an EMBL/GenBank/DDBJ whole genome shotgun (WGS) entry which is preliminary data.</text>
</comment>
<proteinExistence type="predicted"/>
<dbReference type="InterPro" id="IPR011663">
    <property type="entry name" value="UTRA"/>
</dbReference>
<dbReference type="GO" id="GO:0003677">
    <property type="term" value="F:DNA binding"/>
    <property type="evidence" value="ECO:0007669"/>
    <property type="project" value="UniProtKB-UniRule"/>
</dbReference>
<dbReference type="InterPro" id="IPR000524">
    <property type="entry name" value="Tscrpt_reg_HTH_GntR"/>
</dbReference>
<evidence type="ECO:0000256" key="6">
    <source>
        <dbReference type="ARBA" id="ARBA00058362"/>
    </source>
</evidence>
<dbReference type="InterPro" id="IPR010248">
    <property type="entry name" value="His_ut_repres"/>
</dbReference>
<dbReference type="GO" id="GO:0003700">
    <property type="term" value="F:DNA-binding transcription factor activity"/>
    <property type="evidence" value="ECO:0007669"/>
    <property type="project" value="UniProtKB-UniRule"/>
</dbReference>
<protein>
    <recommendedName>
        <fullName evidence="8 9">Histidine utilization repressor</fullName>
    </recommendedName>
</protein>
<dbReference type="EMBL" id="FOLW01000003">
    <property type="protein sequence ID" value="SFC69948.1"/>
    <property type="molecule type" value="Genomic_DNA"/>
</dbReference>
<reference evidence="11 12" key="1">
    <citation type="submission" date="2016-10" db="EMBL/GenBank/DDBJ databases">
        <authorList>
            <person name="Varghese N."/>
            <person name="Submissions S."/>
        </authorList>
    </citation>
    <scope>NUCLEOTIDE SEQUENCE [LARGE SCALE GENOMIC DNA]</scope>
    <source>
        <strain evidence="11 12">DSM 5563</strain>
    </source>
</reference>
<keyword evidence="1" id="KW-0678">Repressor</keyword>
<accession>A0AAJ4WA75</accession>
<dbReference type="InterPro" id="IPR028978">
    <property type="entry name" value="Chorismate_lyase_/UTRA_dom_sf"/>
</dbReference>
<evidence type="ECO:0000256" key="8">
    <source>
        <dbReference type="ARBA" id="ARBA00071620"/>
    </source>
</evidence>
<dbReference type="SUPFAM" id="SSF64288">
    <property type="entry name" value="Chorismate lyase-like"/>
    <property type="match status" value="1"/>
</dbReference>
<dbReference type="NCBIfam" id="TIGR02018">
    <property type="entry name" value="his_ut_repres"/>
    <property type="match status" value="1"/>
</dbReference>
<comment type="function">
    <text evidence="6">Repressor which binds to the hutP region in the histidine utilization (hut) operon. It blocks the expression of all the hut genes in the absence of inducer.</text>
</comment>
<evidence type="ECO:0000256" key="1">
    <source>
        <dbReference type="ARBA" id="ARBA00022491"/>
    </source>
</evidence>
<dbReference type="CDD" id="cd07377">
    <property type="entry name" value="WHTH_GntR"/>
    <property type="match status" value="1"/>
</dbReference>
<dbReference type="Gene3D" id="3.40.1410.10">
    <property type="entry name" value="Chorismate lyase-like"/>
    <property type="match status" value="1"/>
</dbReference>
<evidence type="ECO:0000256" key="3">
    <source>
        <dbReference type="ARBA" id="ARBA00023015"/>
    </source>
</evidence>
<dbReference type="RefSeq" id="WP_074822013.1">
    <property type="nucleotide sequence ID" value="NZ_FOLW01000003.1"/>
</dbReference>
<dbReference type="Pfam" id="PF00392">
    <property type="entry name" value="GntR"/>
    <property type="match status" value="1"/>
</dbReference>
<evidence type="ECO:0000256" key="2">
    <source>
        <dbReference type="ARBA" id="ARBA00022808"/>
    </source>
</evidence>
<dbReference type="SMART" id="SM00866">
    <property type="entry name" value="UTRA"/>
    <property type="match status" value="1"/>
</dbReference>
<name>A0AAJ4WA75_9GAMM</name>
<keyword evidence="2" id="KW-0369">Histidine metabolism</keyword>
<sequence>MPTSRFPSRAAAVVPAPLYAQVKQTISEKIYTGCWRPNDRIPSEAELVQQFGFSRMTVNRALRELTSEGLLVRLQGVGTFVAESKGQSALFKIVSIAEEIRQRQHQHCSKVIELSERKADLQQASSLGVQPGDAIFHSLIVHYENDIPLQIEDRLVNATVVPDYLKQDFTQMTPHDYLSLVAPLTEGEHIVEAVVGTSQQCQLLNIDKNEPCLFIHRRTWSTQDIVSSAKLLSPGCRHRLTGRFKS</sequence>
<dbReference type="Pfam" id="PF07702">
    <property type="entry name" value="UTRA"/>
    <property type="match status" value="1"/>
</dbReference>
<dbReference type="InterPro" id="IPR036390">
    <property type="entry name" value="WH_DNA-bd_sf"/>
</dbReference>
<dbReference type="GO" id="GO:0006547">
    <property type="term" value="P:L-histidine metabolic process"/>
    <property type="evidence" value="ECO:0007669"/>
    <property type="project" value="UniProtKB-UniRule"/>
</dbReference>
<gene>
    <name evidence="11" type="ORF">SAMN02745723_103356</name>
</gene>
<comment type="pathway">
    <text evidence="7">Amino-acid degradation; L-histidine degradation into L-glutamate [regulation].</text>
</comment>
<dbReference type="PANTHER" id="PTHR44846">
    <property type="entry name" value="MANNOSYL-D-GLYCERATE TRANSPORT/METABOLISM SYSTEM REPRESSOR MNGR-RELATED"/>
    <property type="match status" value="1"/>
</dbReference>
<evidence type="ECO:0000313" key="11">
    <source>
        <dbReference type="EMBL" id="SFC69948.1"/>
    </source>
</evidence>
<dbReference type="Gene3D" id="1.10.10.10">
    <property type="entry name" value="Winged helix-like DNA-binding domain superfamily/Winged helix DNA-binding domain"/>
    <property type="match status" value="1"/>
</dbReference>
<dbReference type="AlphaFoldDB" id="A0AAJ4WA75"/>
<dbReference type="FunFam" id="3.40.1410.10:FF:000004">
    <property type="entry name" value="Histidine utilization repressor"/>
    <property type="match status" value="1"/>
</dbReference>
<keyword evidence="5" id="KW-0804">Transcription</keyword>
<dbReference type="SUPFAM" id="SSF46785">
    <property type="entry name" value="Winged helix' DNA-binding domain"/>
    <property type="match status" value="1"/>
</dbReference>
<organism evidence="11 12">
    <name type="scientific">Pragia fontium DSM 5563 = ATCC 49100</name>
    <dbReference type="NCBI Taxonomy" id="1122977"/>
    <lineage>
        <taxon>Bacteria</taxon>
        <taxon>Pseudomonadati</taxon>
        <taxon>Pseudomonadota</taxon>
        <taxon>Gammaproteobacteria</taxon>
        <taxon>Enterobacterales</taxon>
        <taxon>Budviciaceae</taxon>
        <taxon>Pragia</taxon>
    </lineage>
</organism>
<evidence type="ECO:0000313" key="12">
    <source>
        <dbReference type="Proteomes" id="UP000226420"/>
    </source>
</evidence>
<dbReference type="InterPro" id="IPR050679">
    <property type="entry name" value="Bact_HTH_transcr_reg"/>
</dbReference>
<dbReference type="SMART" id="SM00345">
    <property type="entry name" value="HTH_GNTR"/>
    <property type="match status" value="1"/>
</dbReference>
<dbReference type="FunFam" id="1.10.10.10:FF:000079">
    <property type="entry name" value="GntR family transcriptional regulator"/>
    <property type="match status" value="1"/>
</dbReference>
<dbReference type="InterPro" id="IPR036388">
    <property type="entry name" value="WH-like_DNA-bd_sf"/>
</dbReference>
<evidence type="ECO:0000256" key="7">
    <source>
        <dbReference type="ARBA" id="ARBA00060686"/>
    </source>
</evidence>
<evidence type="ECO:0000256" key="5">
    <source>
        <dbReference type="ARBA" id="ARBA00023163"/>
    </source>
</evidence>